<dbReference type="InterPro" id="IPR050109">
    <property type="entry name" value="HTH-type_TetR-like_transc_reg"/>
</dbReference>
<evidence type="ECO:0000256" key="1">
    <source>
        <dbReference type="ARBA" id="ARBA00023015"/>
    </source>
</evidence>
<dbReference type="InterPro" id="IPR036271">
    <property type="entry name" value="Tet_transcr_reg_TetR-rel_C_sf"/>
</dbReference>
<organism evidence="6">
    <name type="scientific">freshwater metagenome</name>
    <dbReference type="NCBI Taxonomy" id="449393"/>
    <lineage>
        <taxon>unclassified sequences</taxon>
        <taxon>metagenomes</taxon>
        <taxon>ecological metagenomes</taxon>
    </lineage>
</organism>
<dbReference type="PANTHER" id="PTHR30055:SF234">
    <property type="entry name" value="HTH-TYPE TRANSCRIPTIONAL REGULATOR BETI"/>
    <property type="match status" value="1"/>
</dbReference>
<accession>A0A6J7KNY9</accession>
<dbReference type="InterPro" id="IPR001647">
    <property type="entry name" value="HTH_TetR"/>
</dbReference>
<gene>
    <name evidence="5" type="ORF">UFOPK1392_02353</name>
    <name evidence="6" type="ORF">UFOPK3733_02243</name>
</gene>
<sequence>MTEQHWDTRSVRRHPTKQALLDATIADMEATGEASIRVVNVLKEAGASNGSIAYHFGSREALIQEAIAERYLRAVSLGLDAFSSNIRQISTAEELIEFFRSELDRFGGASFHELRVRRLSALGASLLRPGLRDRIVAGQTEYFDRASRPITLLQSKGIINPSLDARSFAAWFLGLLLSRILSDLDSAFESDEAWSEFTLQAILANLLPPASAEESRQVSR</sequence>
<dbReference type="EMBL" id="CAEMXZ010000174">
    <property type="protein sequence ID" value="CAB4324578.1"/>
    <property type="molecule type" value="Genomic_DNA"/>
</dbReference>
<dbReference type="PANTHER" id="PTHR30055">
    <property type="entry name" value="HTH-TYPE TRANSCRIPTIONAL REGULATOR RUTR"/>
    <property type="match status" value="1"/>
</dbReference>
<evidence type="ECO:0000256" key="3">
    <source>
        <dbReference type="ARBA" id="ARBA00023163"/>
    </source>
</evidence>
<dbReference type="EMBL" id="CAFBNC010000184">
    <property type="protein sequence ID" value="CAB4957377.1"/>
    <property type="molecule type" value="Genomic_DNA"/>
</dbReference>
<dbReference type="InterPro" id="IPR009057">
    <property type="entry name" value="Homeodomain-like_sf"/>
</dbReference>
<name>A0A6J7KNY9_9ZZZZ</name>
<dbReference type="PROSITE" id="PS50977">
    <property type="entry name" value="HTH_TETR_2"/>
    <property type="match status" value="1"/>
</dbReference>
<evidence type="ECO:0000256" key="2">
    <source>
        <dbReference type="ARBA" id="ARBA00023125"/>
    </source>
</evidence>
<dbReference type="GO" id="GO:0003700">
    <property type="term" value="F:DNA-binding transcription factor activity"/>
    <property type="evidence" value="ECO:0007669"/>
    <property type="project" value="TreeGrafter"/>
</dbReference>
<keyword evidence="2" id="KW-0238">DNA-binding</keyword>
<dbReference type="GO" id="GO:0000976">
    <property type="term" value="F:transcription cis-regulatory region binding"/>
    <property type="evidence" value="ECO:0007669"/>
    <property type="project" value="TreeGrafter"/>
</dbReference>
<dbReference type="SUPFAM" id="SSF46689">
    <property type="entry name" value="Homeodomain-like"/>
    <property type="match status" value="1"/>
</dbReference>
<proteinExistence type="predicted"/>
<reference evidence="6" key="1">
    <citation type="submission" date="2020-05" db="EMBL/GenBank/DDBJ databases">
        <authorList>
            <person name="Chiriac C."/>
            <person name="Salcher M."/>
            <person name="Ghai R."/>
            <person name="Kavagutti S V."/>
        </authorList>
    </citation>
    <scope>NUCLEOTIDE SEQUENCE</scope>
</reference>
<keyword evidence="1" id="KW-0805">Transcription regulation</keyword>
<evidence type="ECO:0000259" key="4">
    <source>
        <dbReference type="PROSITE" id="PS50977"/>
    </source>
</evidence>
<evidence type="ECO:0000313" key="6">
    <source>
        <dbReference type="EMBL" id="CAB4957377.1"/>
    </source>
</evidence>
<evidence type="ECO:0000313" key="5">
    <source>
        <dbReference type="EMBL" id="CAB4324578.1"/>
    </source>
</evidence>
<dbReference type="Gene3D" id="1.10.357.10">
    <property type="entry name" value="Tetracycline Repressor, domain 2"/>
    <property type="match status" value="1"/>
</dbReference>
<feature type="domain" description="HTH tetR-type" evidence="4">
    <location>
        <begin position="14"/>
        <end position="74"/>
    </location>
</feature>
<protein>
    <submittedName>
        <fullName evidence="6">Unannotated protein</fullName>
    </submittedName>
</protein>
<keyword evidence="3" id="KW-0804">Transcription</keyword>
<dbReference type="AlphaFoldDB" id="A0A6J7KNY9"/>
<dbReference type="SUPFAM" id="SSF48498">
    <property type="entry name" value="Tetracyclin repressor-like, C-terminal domain"/>
    <property type="match status" value="1"/>
</dbReference>